<dbReference type="InterPro" id="IPR036291">
    <property type="entry name" value="NAD(P)-bd_dom_sf"/>
</dbReference>
<gene>
    <name evidence="7" type="ORF">EV668_4372</name>
</gene>
<dbReference type="OrthoDB" id="9793626at2"/>
<dbReference type="PANTHER" id="PTHR42789">
    <property type="entry name" value="D-ISOMER SPECIFIC 2-HYDROXYACID DEHYDROGENASE FAMILY PROTEIN (AFU_ORTHOLOGUE AFUA_6G10090)"/>
    <property type="match status" value="1"/>
</dbReference>
<feature type="domain" description="D-isomer specific 2-hydroxyacid dehydrogenase catalytic" evidence="5">
    <location>
        <begin position="25"/>
        <end position="308"/>
    </location>
</feature>
<dbReference type="SUPFAM" id="SSF51735">
    <property type="entry name" value="NAD(P)-binding Rossmann-fold domains"/>
    <property type="match status" value="1"/>
</dbReference>
<dbReference type="Pfam" id="PF02826">
    <property type="entry name" value="2-Hacid_dh_C"/>
    <property type="match status" value="1"/>
</dbReference>
<dbReference type="Gene3D" id="3.40.50.720">
    <property type="entry name" value="NAD(P)-binding Rossmann-like Domain"/>
    <property type="match status" value="2"/>
</dbReference>
<protein>
    <submittedName>
        <fullName evidence="7">(S)-sulfolactate dehydrogenase</fullName>
    </submittedName>
</protein>
<organism evidence="7 8">
    <name type="scientific">Enterovirga rhinocerotis</name>
    <dbReference type="NCBI Taxonomy" id="1339210"/>
    <lineage>
        <taxon>Bacteria</taxon>
        <taxon>Pseudomonadati</taxon>
        <taxon>Pseudomonadota</taxon>
        <taxon>Alphaproteobacteria</taxon>
        <taxon>Hyphomicrobiales</taxon>
        <taxon>Methylobacteriaceae</taxon>
        <taxon>Enterovirga</taxon>
    </lineage>
</organism>
<evidence type="ECO:0000259" key="6">
    <source>
        <dbReference type="Pfam" id="PF02826"/>
    </source>
</evidence>
<comment type="caution">
    <text evidence="7">The sequence shown here is derived from an EMBL/GenBank/DDBJ whole genome shotgun (WGS) entry which is preliminary data.</text>
</comment>
<evidence type="ECO:0000313" key="8">
    <source>
        <dbReference type="Proteomes" id="UP000295122"/>
    </source>
</evidence>
<keyword evidence="2 4" id="KW-0560">Oxidoreductase</keyword>
<evidence type="ECO:0000256" key="4">
    <source>
        <dbReference type="RuleBase" id="RU003719"/>
    </source>
</evidence>
<evidence type="ECO:0000256" key="1">
    <source>
        <dbReference type="ARBA" id="ARBA00005854"/>
    </source>
</evidence>
<dbReference type="RefSeq" id="WP_133774093.1">
    <property type="nucleotide sequence ID" value="NZ_SNZR01000016.1"/>
</dbReference>
<dbReference type="AlphaFoldDB" id="A0A4R7BPJ3"/>
<dbReference type="PROSITE" id="PS00671">
    <property type="entry name" value="D_2_HYDROXYACID_DH_3"/>
    <property type="match status" value="1"/>
</dbReference>
<dbReference type="Pfam" id="PF00389">
    <property type="entry name" value="2-Hacid_dh"/>
    <property type="match status" value="1"/>
</dbReference>
<sequence>MPRIVITEFMDPEIAEELTRAIGGVYDPSLVERREELKRLLFDCRALLVRNLTRVDADLLDSAPRLRVVGRLGVGLDNIDLDACRERGVEVRSAIGTNHVSVAEYVIGAMVLLSRPLFFASSAVAEGRWPRTRLSPGREISGRTLGLVGFGLTGRTLAIRARAMGMHVQAFDPHIAAEDVAWAEYGVISRPLDDLLETSEVLSIHVPLSPETAGLIGAAAIARLPKGALLINSARGGVVEEAAVVEALRSGQLGGAALDVFAQEPLPPGNVFRDVPNLILSPHLAGITRESAYRISQVVAEAVREVLQE</sequence>
<proteinExistence type="inferred from homology"/>
<name>A0A4R7BPJ3_9HYPH</name>
<dbReference type="SUPFAM" id="SSF52283">
    <property type="entry name" value="Formate/glycerate dehydrogenase catalytic domain-like"/>
    <property type="match status" value="1"/>
</dbReference>
<evidence type="ECO:0000259" key="5">
    <source>
        <dbReference type="Pfam" id="PF00389"/>
    </source>
</evidence>
<dbReference type="InterPro" id="IPR006139">
    <property type="entry name" value="D-isomer_2_OHA_DH_cat_dom"/>
</dbReference>
<dbReference type="InterPro" id="IPR006140">
    <property type="entry name" value="D-isomer_DH_NAD-bd"/>
</dbReference>
<dbReference type="PANTHER" id="PTHR42789:SF1">
    <property type="entry name" value="D-ISOMER SPECIFIC 2-HYDROXYACID DEHYDROGENASE FAMILY PROTEIN (AFU_ORTHOLOGUE AFUA_6G10090)"/>
    <property type="match status" value="1"/>
</dbReference>
<evidence type="ECO:0000256" key="3">
    <source>
        <dbReference type="ARBA" id="ARBA00023027"/>
    </source>
</evidence>
<keyword evidence="3" id="KW-0520">NAD</keyword>
<dbReference type="InterPro" id="IPR029753">
    <property type="entry name" value="D-isomer_DH_CS"/>
</dbReference>
<dbReference type="GO" id="GO:0051287">
    <property type="term" value="F:NAD binding"/>
    <property type="evidence" value="ECO:0007669"/>
    <property type="project" value="InterPro"/>
</dbReference>
<evidence type="ECO:0000313" key="7">
    <source>
        <dbReference type="EMBL" id="TDR87291.1"/>
    </source>
</evidence>
<dbReference type="Proteomes" id="UP000295122">
    <property type="component" value="Unassembled WGS sequence"/>
</dbReference>
<accession>A0A4R7BPJ3</accession>
<dbReference type="GO" id="GO:0016616">
    <property type="term" value="F:oxidoreductase activity, acting on the CH-OH group of donors, NAD or NADP as acceptor"/>
    <property type="evidence" value="ECO:0007669"/>
    <property type="project" value="InterPro"/>
</dbReference>
<comment type="similarity">
    <text evidence="1 4">Belongs to the D-isomer specific 2-hydroxyacid dehydrogenase family.</text>
</comment>
<dbReference type="EMBL" id="SNZR01000016">
    <property type="protein sequence ID" value="TDR87291.1"/>
    <property type="molecule type" value="Genomic_DNA"/>
</dbReference>
<feature type="domain" description="D-isomer specific 2-hydroxyacid dehydrogenase NAD-binding" evidence="6">
    <location>
        <begin position="108"/>
        <end position="285"/>
    </location>
</feature>
<keyword evidence="8" id="KW-1185">Reference proteome</keyword>
<reference evidence="7 8" key="1">
    <citation type="submission" date="2019-03" db="EMBL/GenBank/DDBJ databases">
        <title>Genomic Encyclopedia of Type Strains, Phase IV (KMG-IV): sequencing the most valuable type-strain genomes for metagenomic binning, comparative biology and taxonomic classification.</title>
        <authorList>
            <person name="Goeker M."/>
        </authorList>
    </citation>
    <scope>NUCLEOTIDE SEQUENCE [LARGE SCALE GENOMIC DNA]</scope>
    <source>
        <strain evidence="7 8">DSM 25903</strain>
    </source>
</reference>
<dbReference type="InterPro" id="IPR050857">
    <property type="entry name" value="D-2-hydroxyacid_DH"/>
</dbReference>
<evidence type="ECO:0000256" key="2">
    <source>
        <dbReference type="ARBA" id="ARBA00023002"/>
    </source>
</evidence>